<dbReference type="Gene3D" id="3.10.20.90">
    <property type="entry name" value="Phosphatidylinositol 3-kinase Catalytic Subunit, Chain A, domain 1"/>
    <property type="match status" value="1"/>
</dbReference>
<reference evidence="3 4" key="1">
    <citation type="journal article" date="2024" name="Plant J.">
        <title>Genome sequences and population genomics reveal climatic adaptation and genomic divergence between two closely related sweetgum species.</title>
        <authorList>
            <person name="Xu W.Q."/>
            <person name="Ren C.Q."/>
            <person name="Zhang X.Y."/>
            <person name="Comes H.P."/>
            <person name="Liu X.H."/>
            <person name="Li Y.G."/>
            <person name="Kettle C.J."/>
            <person name="Jalonen R."/>
            <person name="Gaisberger H."/>
            <person name="Ma Y.Z."/>
            <person name="Qiu Y.X."/>
        </authorList>
    </citation>
    <scope>NUCLEOTIDE SEQUENCE [LARGE SCALE GENOMIC DNA]</scope>
    <source>
        <strain evidence="3">Hangzhou</strain>
    </source>
</reference>
<proteinExistence type="predicted"/>
<keyword evidence="4" id="KW-1185">Reference proteome</keyword>
<feature type="transmembrane region" description="Helical" evidence="2">
    <location>
        <begin position="6"/>
        <end position="25"/>
    </location>
</feature>
<keyword evidence="2" id="KW-1133">Transmembrane helix</keyword>
<comment type="caution">
    <text evidence="3">The sequence shown here is derived from an EMBL/GenBank/DDBJ whole genome shotgun (WGS) entry which is preliminary data.</text>
</comment>
<evidence type="ECO:0000256" key="1">
    <source>
        <dbReference type="SAM" id="MobiDB-lite"/>
    </source>
</evidence>
<name>A0AAP0SD07_LIQFO</name>
<feature type="region of interest" description="Disordered" evidence="1">
    <location>
        <begin position="110"/>
        <end position="130"/>
    </location>
</feature>
<dbReference type="EMBL" id="JBBPBK010000001">
    <property type="protein sequence ID" value="KAK9292396.1"/>
    <property type="molecule type" value="Genomic_DNA"/>
</dbReference>
<keyword evidence="2" id="KW-0812">Transmembrane</keyword>
<evidence type="ECO:0000313" key="4">
    <source>
        <dbReference type="Proteomes" id="UP001415857"/>
    </source>
</evidence>
<keyword evidence="2" id="KW-0472">Membrane</keyword>
<protein>
    <submittedName>
        <fullName evidence="3">Uncharacterized protein</fullName>
    </submittedName>
</protein>
<evidence type="ECO:0000313" key="3">
    <source>
        <dbReference type="EMBL" id="KAK9292396.1"/>
    </source>
</evidence>
<sequence>MAVAVVVSYVAYLVTVLTTYSYYVSRPISENGTEREAIRKELVYQIANSDRGTHHRQFSPVTKADEAFVMQPLFPGKQLENGWTSANYNIQKESTLHLDINLIGKVTVKPHSPRTPTRPDTQRLDYSGCM</sequence>
<organism evidence="3 4">
    <name type="scientific">Liquidambar formosana</name>
    <name type="common">Formosan gum</name>
    <dbReference type="NCBI Taxonomy" id="63359"/>
    <lineage>
        <taxon>Eukaryota</taxon>
        <taxon>Viridiplantae</taxon>
        <taxon>Streptophyta</taxon>
        <taxon>Embryophyta</taxon>
        <taxon>Tracheophyta</taxon>
        <taxon>Spermatophyta</taxon>
        <taxon>Magnoliopsida</taxon>
        <taxon>eudicotyledons</taxon>
        <taxon>Gunneridae</taxon>
        <taxon>Pentapetalae</taxon>
        <taxon>Saxifragales</taxon>
        <taxon>Altingiaceae</taxon>
        <taxon>Liquidambar</taxon>
    </lineage>
</organism>
<accession>A0AAP0SD07</accession>
<evidence type="ECO:0000256" key="2">
    <source>
        <dbReference type="SAM" id="Phobius"/>
    </source>
</evidence>
<dbReference type="SUPFAM" id="SSF54236">
    <property type="entry name" value="Ubiquitin-like"/>
    <property type="match status" value="1"/>
</dbReference>
<dbReference type="Proteomes" id="UP001415857">
    <property type="component" value="Unassembled WGS sequence"/>
</dbReference>
<gene>
    <name evidence="3" type="ORF">L1049_020363</name>
</gene>
<dbReference type="AlphaFoldDB" id="A0AAP0SD07"/>
<dbReference type="InterPro" id="IPR029071">
    <property type="entry name" value="Ubiquitin-like_domsf"/>
</dbReference>